<keyword evidence="3" id="KW-1185">Reference proteome</keyword>
<evidence type="ECO:0000313" key="3">
    <source>
        <dbReference type="Proteomes" id="UP000317650"/>
    </source>
</evidence>
<gene>
    <name evidence="2" type="ORF">C4D60_Mb00t19710</name>
</gene>
<accession>A0A4S8I4H6</accession>
<evidence type="ECO:0000313" key="2">
    <source>
        <dbReference type="EMBL" id="THU42725.1"/>
    </source>
</evidence>
<name>A0A4S8I4H6_MUSBA</name>
<keyword evidence="1" id="KW-0472">Membrane</keyword>
<comment type="caution">
    <text evidence="2">The sequence shown here is derived from an EMBL/GenBank/DDBJ whole genome shotgun (WGS) entry which is preliminary data.</text>
</comment>
<sequence>MQTASIPHPGRAADRLTPFRIAELSRRSHPLPPRQFQALFDSLFKFLFIFPLAVLFAAVSRPYLALAGITARLGLHSQTTRLVDSSSCAQVRADVALTPPRRPFPGTWARPSLRRVLQTTIRTTAAARFLKLC</sequence>
<protein>
    <submittedName>
        <fullName evidence="2">Uncharacterized protein</fullName>
    </submittedName>
</protein>
<keyword evidence="1" id="KW-1133">Transmembrane helix</keyword>
<dbReference type="Proteomes" id="UP000317650">
    <property type="component" value="Unassembled WGS sequence"/>
</dbReference>
<organism evidence="2 3">
    <name type="scientific">Musa balbisiana</name>
    <name type="common">Banana</name>
    <dbReference type="NCBI Taxonomy" id="52838"/>
    <lineage>
        <taxon>Eukaryota</taxon>
        <taxon>Viridiplantae</taxon>
        <taxon>Streptophyta</taxon>
        <taxon>Embryophyta</taxon>
        <taxon>Tracheophyta</taxon>
        <taxon>Spermatophyta</taxon>
        <taxon>Magnoliopsida</taxon>
        <taxon>Liliopsida</taxon>
        <taxon>Zingiberales</taxon>
        <taxon>Musaceae</taxon>
        <taxon>Musa</taxon>
    </lineage>
</organism>
<feature type="transmembrane region" description="Helical" evidence="1">
    <location>
        <begin position="43"/>
        <end position="64"/>
    </location>
</feature>
<dbReference type="EMBL" id="PYDT01000634">
    <property type="protein sequence ID" value="THU42725.1"/>
    <property type="molecule type" value="Genomic_DNA"/>
</dbReference>
<keyword evidence="1" id="KW-0812">Transmembrane</keyword>
<proteinExistence type="predicted"/>
<dbReference type="AlphaFoldDB" id="A0A4S8I4H6"/>
<reference evidence="2 3" key="1">
    <citation type="journal article" date="2019" name="Nat. Plants">
        <title>Genome sequencing of Musa balbisiana reveals subgenome evolution and function divergence in polyploid bananas.</title>
        <authorList>
            <person name="Yao X."/>
        </authorList>
    </citation>
    <scope>NUCLEOTIDE SEQUENCE [LARGE SCALE GENOMIC DNA]</scope>
    <source>
        <strain evidence="3">cv. DH-PKW</strain>
        <tissue evidence="2">Leaves</tissue>
    </source>
</reference>
<evidence type="ECO:0000256" key="1">
    <source>
        <dbReference type="SAM" id="Phobius"/>
    </source>
</evidence>